<dbReference type="SUPFAM" id="SSF53474">
    <property type="entry name" value="alpha/beta-Hydrolases"/>
    <property type="match status" value="1"/>
</dbReference>
<organism evidence="2 3">
    <name type="scientific">Streptomyces blastmyceticus</name>
    <dbReference type="NCBI Taxonomy" id="68180"/>
    <lineage>
        <taxon>Bacteria</taxon>
        <taxon>Bacillati</taxon>
        <taxon>Actinomycetota</taxon>
        <taxon>Actinomycetes</taxon>
        <taxon>Kitasatosporales</taxon>
        <taxon>Streptomycetaceae</taxon>
        <taxon>Streptomyces</taxon>
    </lineage>
</organism>
<feature type="domain" description="AB hydrolase-1" evidence="1">
    <location>
        <begin position="30"/>
        <end position="166"/>
    </location>
</feature>
<proteinExistence type="predicted"/>
<evidence type="ECO:0000313" key="3">
    <source>
        <dbReference type="Proteomes" id="UP001500063"/>
    </source>
</evidence>
<evidence type="ECO:0000259" key="1">
    <source>
        <dbReference type="Pfam" id="PF00561"/>
    </source>
</evidence>
<dbReference type="Pfam" id="PF00561">
    <property type="entry name" value="Abhydrolase_1"/>
    <property type="match status" value="1"/>
</dbReference>
<name>A0ABN0X0U3_9ACTN</name>
<accession>A0ABN0X0U3</accession>
<gene>
    <name evidence="2" type="ORF">GCM10010319_31660</name>
</gene>
<dbReference type="InterPro" id="IPR029058">
    <property type="entry name" value="AB_hydrolase_fold"/>
</dbReference>
<dbReference type="Proteomes" id="UP001500063">
    <property type="component" value="Unassembled WGS sequence"/>
</dbReference>
<dbReference type="PANTHER" id="PTHR43433:SF5">
    <property type="entry name" value="AB HYDROLASE-1 DOMAIN-CONTAINING PROTEIN"/>
    <property type="match status" value="1"/>
</dbReference>
<dbReference type="InterPro" id="IPR000073">
    <property type="entry name" value="AB_hydrolase_1"/>
</dbReference>
<dbReference type="EMBL" id="BAAABW010000016">
    <property type="protein sequence ID" value="GAA0352204.1"/>
    <property type="molecule type" value="Genomic_DNA"/>
</dbReference>
<dbReference type="Gene3D" id="3.40.50.1820">
    <property type="entry name" value="alpha/beta hydrolase"/>
    <property type="match status" value="1"/>
</dbReference>
<evidence type="ECO:0000313" key="2">
    <source>
        <dbReference type="EMBL" id="GAA0352204.1"/>
    </source>
</evidence>
<sequence>MTNPAMTRPTTGTLKVPGATLHYEKRGSGPVLLLIPGGAADAGLYEGMAADLATRYTVVSYDPRGLSRSPLDGPLTDQRVEVWSDDAHRLLELLSPDRDPCVLGSSSGAIVALDLLARHPERLRRVVAHEPPLLEVLDDPAPHRALFAEVRETFRERGASPAMARFSEGLGGRPAERATELPPEIQEMASRMHANLPVFLEHMLCPFSSTAPDIPALRRASNRLLLAVGRDSRDQQPLYGPATRLAELLPAKVEEFPGGHVGCTEHPKEFAKQLLTALADA</sequence>
<keyword evidence="3" id="KW-1185">Reference proteome</keyword>
<keyword evidence="2" id="KW-0378">Hydrolase</keyword>
<comment type="caution">
    <text evidence="2">The sequence shown here is derived from an EMBL/GenBank/DDBJ whole genome shotgun (WGS) entry which is preliminary data.</text>
</comment>
<dbReference type="PANTHER" id="PTHR43433">
    <property type="entry name" value="HYDROLASE, ALPHA/BETA FOLD FAMILY PROTEIN"/>
    <property type="match status" value="1"/>
</dbReference>
<dbReference type="InterPro" id="IPR050471">
    <property type="entry name" value="AB_hydrolase"/>
</dbReference>
<dbReference type="GO" id="GO:0016787">
    <property type="term" value="F:hydrolase activity"/>
    <property type="evidence" value="ECO:0007669"/>
    <property type="project" value="UniProtKB-KW"/>
</dbReference>
<reference evidence="2 3" key="1">
    <citation type="journal article" date="2019" name="Int. J. Syst. Evol. Microbiol.">
        <title>The Global Catalogue of Microorganisms (GCM) 10K type strain sequencing project: providing services to taxonomists for standard genome sequencing and annotation.</title>
        <authorList>
            <consortium name="The Broad Institute Genomics Platform"/>
            <consortium name="The Broad Institute Genome Sequencing Center for Infectious Disease"/>
            <person name="Wu L."/>
            <person name="Ma J."/>
        </authorList>
    </citation>
    <scope>NUCLEOTIDE SEQUENCE [LARGE SCALE GENOMIC DNA]</scope>
    <source>
        <strain evidence="2 3">JCM 4565</strain>
    </source>
</reference>
<protein>
    <submittedName>
        <fullName evidence="2">Alpha/beta hydrolase</fullName>
    </submittedName>
</protein>